<keyword evidence="2" id="KW-1185">Reference proteome</keyword>
<feature type="non-terminal residue" evidence="1">
    <location>
        <position position="204"/>
    </location>
</feature>
<gene>
    <name evidence="1" type="ORF">ACJMK2_024933</name>
</gene>
<dbReference type="Proteomes" id="UP001634394">
    <property type="component" value="Unassembled WGS sequence"/>
</dbReference>
<sequence>NVIVSLDAVQKDKTNVSEIYFCGSTSKQHFTKVMLYVTHNGSVNIIDVNKNYAGRIINMNMINGSLRFVLLNVSFNDSGKFTDRINSCEKTKSTILVTRRRLTAYVDETFILDFMFRGNTNTSLVIINKMGVNDGIPLTIYNMSQKNCTYIMNNNLGLVKNCDFKEATLWLIFPRLTWHDKGTYIAWDDTCLLLDSVFMEIRGK</sequence>
<organism evidence="1 2">
    <name type="scientific">Sinanodonta woodiana</name>
    <name type="common">Chinese pond mussel</name>
    <name type="synonym">Anodonta woodiana</name>
    <dbReference type="NCBI Taxonomy" id="1069815"/>
    <lineage>
        <taxon>Eukaryota</taxon>
        <taxon>Metazoa</taxon>
        <taxon>Spiralia</taxon>
        <taxon>Lophotrochozoa</taxon>
        <taxon>Mollusca</taxon>
        <taxon>Bivalvia</taxon>
        <taxon>Autobranchia</taxon>
        <taxon>Heteroconchia</taxon>
        <taxon>Palaeoheterodonta</taxon>
        <taxon>Unionida</taxon>
        <taxon>Unionoidea</taxon>
        <taxon>Unionidae</taxon>
        <taxon>Unioninae</taxon>
        <taxon>Sinanodonta</taxon>
    </lineage>
</organism>
<dbReference type="AlphaFoldDB" id="A0ABD3XFE4"/>
<protein>
    <submittedName>
        <fullName evidence="1">Uncharacterized protein</fullName>
    </submittedName>
</protein>
<proteinExistence type="predicted"/>
<feature type="non-terminal residue" evidence="1">
    <location>
        <position position="1"/>
    </location>
</feature>
<comment type="caution">
    <text evidence="1">The sequence shown here is derived from an EMBL/GenBank/DDBJ whole genome shotgun (WGS) entry which is preliminary data.</text>
</comment>
<evidence type="ECO:0000313" key="2">
    <source>
        <dbReference type="Proteomes" id="UP001634394"/>
    </source>
</evidence>
<reference evidence="1 2" key="1">
    <citation type="submission" date="2024-11" db="EMBL/GenBank/DDBJ databases">
        <title>Chromosome-level genome assembly of the freshwater bivalve Anodonta woodiana.</title>
        <authorList>
            <person name="Chen X."/>
        </authorList>
    </citation>
    <scope>NUCLEOTIDE SEQUENCE [LARGE SCALE GENOMIC DNA]</scope>
    <source>
        <strain evidence="1">MN2024</strain>
        <tissue evidence="1">Gills</tissue>
    </source>
</reference>
<name>A0ABD3XFE4_SINWO</name>
<evidence type="ECO:0000313" key="1">
    <source>
        <dbReference type="EMBL" id="KAL3884832.1"/>
    </source>
</evidence>
<dbReference type="EMBL" id="JBJQND010000002">
    <property type="protein sequence ID" value="KAL3884832.1"/>
    <property type="molecule type" value="Genomic_DNA"/>
</dbReference>
<accession>A0ABD3XFE4</accession>